<reference evidence="1 2" key="1">
    <citation type="journal article" date="2016" name="Nat. Commun.">
        <title>Thousands of microbial genomes shed light on interconnected biogeochemical processes in an aquifer system.</title>
        <authorList>
            <person name="Anantharaman K."/>
            <person name="Brown C.T."/>
            <person name="Hug L.A."/>
            <person name="Sharon I."/>
            <person name="Castelle C.J."/>
            <person name="Probst A.J."/>
            <person name="Thomas B.C."/>
            <person name="Singh A."/>
            <person name="Wilkins M.J."/>
            <person name="Karaoz U."/>
            <person name="Brodie E.L."/>
            <person name="Williams K.H."/>
            <person name="Hubbard S.S."/>
            <person name="Banfield J.F."/>
        </authorList>
    </citation>
    <scope>NUCLEOTIDE SEQUENCE [LARGE SCALE GENOMIC DNA]</scope>
</reference>
<evidence type="ECO:0000313" key="1">
    <source>
        <dbReference type="EMBL" id="OGK15531.1"/>
    </source>
</evidence>
<comment type="caution">
    <text evidence="1">The sequence shown here is derived from an EMBL/GenBank/DDBJ whole genome shotgun (WGS) entry which is preliminary data.</text>
</comment>
<dbReference type="SUPFAM" id="SSF56281">
    <property type="entry name" value="Metallo-hydrolase/oxidoreductase"/>
    <property type="match status" value="1"/>
</dbReference>
<proteinExistence type="predicted"/>
<evidence type="ECO:0008006" key="3">
    <source>
        <dbReference type="Google" id="ProtNLM"/>
    </source>
</evidence>
<organism evidence="1 2">
    <name type="scientific">Candidatus Roizmanbacteria bacterium RIFCSPHIGHO2_01_FULL_39_12b</name>
    <dbReference type="NCBI Taxonomy" id="1802030"/>
    <lineage>
        <taxon>Bacteria</taxon>
        <taxon>Candidatus Roizmaniibacteriota</taxon>
    </lineage>
</organism>
<dbReference type="EMBL" id="MFZF01000029">
    <property type="protein sequence ID" value="OGK15531.1"/>
    <property type="molecule type" value="Genomic_DNA"/>
</dbReference>
<dbReference type="PANTHER" id="PTHR30619:SF1">
    <property type="entry name" value="RECOMBINATION PROTEIN 2"/>
    <property type="match status" value="1"/>
</dbReference>
<sequence>METGFNKKHLFAISAIGTLIVLLQLIYRVVFTDDIFVMCNIGQGDGIYLHIENTDIVIDAGRGSKISSCLGQHMSPFDKKIELAFITNSDSDHYDGFNSLLDHYKIEIVFIPQIADSEKEYFALIKRFIRQGSKIDYLNAGDNIKFGSRGEIQSIWPTKNFINMESDTCSDTKFKYLPNIKLICKGVNKFSQVFWLKYEKRVAILFTGDVTPEEINNYLLDKVKNYRREGKRIILKVPHHGSKNGLTQDLLDAVKPDLAVISAGRNNRYNHPHKIITDMLKNTHVKYYLTAKSGNIVINLNSLSVEPSSGQ</sequence>
<accession>A0A1F7G9G9</accession>
<dbReference type="InterPro" id="IPR052159">
    <property type="entry name" value="Competence_DNA_uptake"/>
</dbReference>
<dbReference type="Proteomes" id="UP000178372">
    <property type="component" value="Unassembled WGS sequence"/>
</dbReference>
<protein>
    <recommendedName>
        <fullName evidence="3">Metallo-beta-lactamase domain-containing protein</fullName>
    </recommendedName>
</protein>
<dbReference type="InterPro" id="IPR036866">
    <property type="entry name" value="RibonucZ/Hydroxyglut_hydro"/>
</dbReference>
<dbReference type="PANTHER" id="PTHR30619">
    <property type="entry name" value="DNA INTERNALIZATION/COMPETENCE PROTEIN COMEC/REC2"/>
    <property type="match status" value="1"/>
</dbReference>
<name>A0A1F7G9G9_9BACT</name>
<dbReference type="AlphaFoldDB" id="A0A1F7G9G9"/>
<gene>
    <name evidence="1" type="ORF">A2690_01205</name>
</gene>
<dbReference type="Gene3D" id="3.60.15.10">
    <property type="entry name" value="Ribonuclease Z/Hydroxyacylglutathione hydrolase-like"/>
    <property type="match status" value="1"/>
</dbReference>
<evidence type="ECO:0000313" key="2">
    <source>
        <dbReference type="Proteomes" id="UP000178372"/>
    </source>
</evidence>